<gene>
    <name evidence="2" type="ORF">ASPGLDRAFT_1083201</name>
</gene>
<sequence length="122" mass="13111">MNCTLSTDTTVYHSLCSIFSLLVILILLCSVPRTVHCHTMVPETPSGSHHEGSSASSVSPLSLPHSFTTPLYPPLSSFIPPSSLKSIIPAISRDQSGNQISPVLLLFWELPSPGFFAANNPH</sequence>
<evidence type="ECO:0000313" key="2">
    <source>
        <dbReference type="EMBL" id="OJJ78950.1"/>
    </source>
</evidence>
<keyword evidence="1" id="KW-1133">Transmembrane helix</keyword>
<evidence type="ECO:0000256" key="1">
    <source>
        <dbReference type="SAM" id="Phobius"/>
    </source>
</evidence>
<reference evidence="3" key="1">
    <citation type="journal article" date="2017" name="Genome Biol.">
        <title>Comparative genomics reveals high biological diversity and specific adaptations in the industrially and medically important fungal genus Aspergillus.</title>
        <authorList>
            <person name="de Vries R.P."/>
            <person name="Riley R."/>
            <person name="Wiebenga A."/>
            <person name="Aguilar-Osorio G."/>
            <person name="Amillis S."/>
            <person name="Uchima C.A."/>
            <person name="Anderluh G."/>
            <person name="Asadollahi M."/>
            <person name="Askin M."/>
            <person name="Barry K."/>
            <person name="Battaglia E."/>
            <person name="Bayram O."/>
            <person name="Benocci T."/>
            <person name="Braus-Stromeyer S.A."/>
            <person name="Caldana C."/>
            <person name="Canovas D."/>
            <person name="Cerqueira G.C."/>
            <person name="Chen F."/>
            <person name="Chen W."/>
            <person name="Choi C."/>
            <person name="Clum A."/>
            <person name="Dos Santos R.A."/>
            <person name="Damasio A.R."/>
            <person name="Diallinas G."/>
            <person name="Emri T."/>
            <person name="Fekete E."/>
            <person name="Flipphi M."/>
            <person name="Freyberg S."/>
            <person name="Gallo A."/>
            <person name="Gournas C."/>
            <person name="Habgood R."/>
            <person name="Hainaut M."/>
            <person name="Harispe M.L."/>
            <person name="Henrissat B."/>
            <person name="Hilden K.S."/>
            <person name="Hope R."/>
            <person name="Hossain A."/>
            <person name="Karabika E."/>
            <person name="Karaffa L."/>
            <person name="Karanyi Z."/>
            <person name="Krasevec N."/>
            <person name="Kuo A."/>
            <person name="Kusch H."/>
            <person name="LaButti K."/>
            <person name="Lagendijk E.L."/>
            <person name="Lapidus A."/>
            <person name="Levasseur A."/>
            <person name="Lindquist E."/>
            <person name="Lipzen A."/>
            <person name="Logrieco A.F."/>
            <person name="MacCabe A."/>
            <person name="Maekelae M.R."/>
            <person name="Malavazi I."/>
            <person name="Melin P."/>
            <person name="Meyer V."/>
            <person name="Mielnichuk N."/>
            <person name="Miskei M."/>
            <person name="Molnar A.P."/>
            <person name="Mule G."/>
            <person name="Ngan C.Y."/>
            <person name="Orejas M."/>
            <person name="Orosz E."/>
            <person name="Ouedraogo J.P."/>
            <person name="Overkamp K.M."/>
            <person name="Park H.-S."/>
            <person name="Perrone G."/>
            <person name="Piumi F."/>
            <person name="Punt P.J."/>
            <person name="Ram A.F."/>
            <person name="Ramon A."/>
            <person name="Rauscher S."/>
            <person name="Record E."/>
            <person name="Riano-Pachon D.M."/>
            <person name="Robert V."/>
            <person name="Roehrig J."/>
            <person name="Ruller R."/>
            <person name="Salamov A."/>
            <person name="Salih N.S."/>
            <person name="Samson R.A."/>
            <person name="Sandor E."/>
            <person name="Sanguinetti M."/>
            <person name="Schuetze T."/>
            <person name="Sepcic K."/>
            <person name="Shelest E."/>
            <person name="Sherlock G."/>
            <person name="Sophianopoulou V."/>
            <person name="Squina F.M."/>
            <person name="Sun H."/>
            <person name="Susca A."/>
            <person name="Todd R.B."/>
            <person name="Tsang A."/>
            <person name="Unkles S.E."/>
            <person name="van de Wiele N."/>
            <person name="van Rossen-Uffink D."/>
            <person name="Oliveira J.V."/>
            <person name="Vesth T.C."/>
            <person name="Visser J."/>
            <person name="Yu J.-H."/>
            <person name="Zhou M."/>
            <person name="Andersen M.R."/>
            <person name="Archer D.B."/>
            <person name="Baker S.E."/>
            <person name="Benoit I."/>
            <person name="Brakhage A.A."/>
            <person name="Braus G.H."/>
            <person name="Fischer R."/>
            <person name="Frisvad J.C."/>
            <person name="Goldman G.H."/>
            <person name="Houbraken J."/>
            <person name="Oakley B."/>
            <person name="Pocsi I."/>
            <person name="Scazzocchio C."/>
            <person name="Seiboth B."/>
            <person name="vanKuyk P.A."/>
            <person name="Wortman J."/>
            <person name="Dyer P.S."/>
            <person name="Grigoriev I.V."/>
        </authorList>
    </citation>
    <scope>NUCLEOTIDE SEQUENCE [LARGE SCALE GENOMIC DNA]</scope>
    <source>
        <strain evidence="3">CBS 516.65</strain>
    </source>
</reference>
<dbReference type="RefSeq" id="XP_022395648.1">
    <property type="nucleotide sequence ID" value="XM_022539541.1"/>
</dbReference>
<dbReference type="VEuPathDB" id="FungiDB:ASPGLDRAFT_1083201"/>
<keyword evidence="3" id="KW-1185">Reference proteome</keyword>
<dbReference type="EMBL" id="KV878924">
    <property type="protein sequence ID" value="OJJ78950.1"/>
    <property type="molecule type" value="Genomic_DNA"/>
</dbReference>
<dbReference type="AlphaFoldDB" id="A0A1L9V4W7"/>
<organism evidence="2 3">
    <name type="scientific">Aspergillus glaucus CBS 516.65</name>
    <dbReference type="NCBI Taxonomy" id="1160497"/>
    <lineage>
        <taxon>Eukaryota</taxon>
        <taxon>Fungi</taxon>
        <taxon>Dikarya</taxon>
        <taxon>Ascomycota</taxon>
        <taxon>Pezizomycotina</taxon>
        <taxon>Eurotiomycetes</taxon>
        <taxon>Eurotiomycetidae</taxon>
        <taxon>Eurotiales</taxon>
        <taxon>Aspergillaceae</taxon>
        <taxon>Aspergillus</taxon>
        <taxon>Aspergillus subgen. Aspergillus</taxon>
    </lineage>
</organism>
<keyword evidence="1" id="KW-0812">Transmembrane</keyword>
<keyword evidence="1" id="KW-0472">Membrane</keyword>
<name>A0A1L9V4W7_ASPGL</name>
<feature type="transmembrane region" description="Helical" evidence="1">
    <location>
        <begin position="12"/>
        <end position="31"/>
    </location>
</feature>
<proteinExistence type="predicted"/>
<protein>
    <submittedName>
        <fullName evidence="2">Uncharacterized protein</fullName>
    </submittedName>
</protein>
<accession>A0A1L9V4W7</accession>
<dbReference type="GeneID" id="34455802"/>
<evidence type="ECO:0000313" key="3">
    <source>
        <dbReference type="Proteomes" id="UP000184300"/>
    </source>
</evidence>
<dbReference type="Proteomes" id="UP000184300">
    <property type="component" value="Unassembled WGS sequence"/>
</dbReference>